<evidence type="ECO:0000313" key="3">
    <source>
        <dbReference type="Proteomes" id="UP001153292"/>
    </source>
</evidence>
<accession>A0ABN8L3P9</accession>
<sequence length="521" mass="59253">MYTPRKRTQYFFPDLPIEEGNDLIAITTETVVQVIRENSNFVKVHSRQSESSSIESEDVADNDSVAIGLNTGIIETTKLRPELTDELVYENDDMNSDNSQSIFYDNTLPIEIDNTEDQIKDGENQSVLQQTDDLNDQSKDYVSEEPTTNFENTVNNCSPDNPLCQHIIASNQIDKYIWNTENTIHDPQYSLNTESVTEKSLADSDKTFDMIKWNEVNNESPNSKTIYIQNILQPLISLFKKPTHFDGWFNQQIHILSNNSKQLENTFDLDFLKSRLANILYENHILITKDGVLKNDHDVAINAANLRLHYISIGDIGSYNNLQNIKGSTFSLPQNLRYLDTIVVTQISPPKLLGIIPLKRRCETTSPKPSYRRMLSNWPYPHPSPAKHLYHHPYNFYSPGNTPGEYNDFNEYYSVRNLPKPKQNLRQKEKRNKVRSSLLSSGLGPEKMLNTVKSLFNLQVGPLSLPGDFIDLFGSGQQRNEDFDNQEEVEFDDDIGIRIIGGNPATSSGTPLSSKGRSAAF</sequence>
<dbReference type="EMBL" id="OU963894">
    <property type="protein sequence ID" value="CAH2979348.1"/>
    <property type="molecule type" value="Genomic_DNA"/>
</dbReference>
<feature type="compositionally biased region" description="Polar residues" evidence="1">
    <location>
        <begin position="504"/>
        <end position="521"/>
    </location>
</feature>
<proteinExistence type="predicted"/>
<feature type="region of interest" description="Disordered" evidence="1">
    <location>
        <begin position="502"/>
        <end position="521"/>
    </location>
</feature>
<protein>
    <submittedName>
        <fullName evidence="2">Uncharacterized protein</fullName>
    </submittedName>
</protein>
<keyword evidence="3" id="KW-1185">Reference proteome</keyword>
<reference evidence="2" key="1">
    <citation type="submission" date="2021-12" db="EMBL/GenBank/DDBJ databases">
        <authorList>
            <person name="King R."/>
        </authorList>
    </citation>
    <scope>NUCLEOTIDE SEQUENCE</scope>
</reference>
<organism evidence="2 3">
    <name type="scientific">Chilo suppressalis</name>
    <name type="common">Asiatic rice borer moth</name>
    <dbReference type="NCBI Taxonomy" id="168631"/>
    <lineage>
        <taxon>Eukaryota</taxon>
        <taxon>Metazoa</taxon>
        <taxon>Ecdysozoa</taxon>
        <taxon>Arthropoda</taxon>
        <taxon>Hexapoda</taxon>
        <taxon>Insecta</taxon>
        <taxon>Pterygota</taxon>
        <taxon>Neoptera</taxon>
        <taxon>Endopterygota</taxon>
        <taxon>Lepidoptera</taxon>
        <taxon>Glossata</taxon>
        <taxon>Ditrysia</taxon>
        <taxon>Pyraloidea</taxon>
        <taxon>Crambidae</taxon>
        <taxon>Crambinae</taxon>
        <taxon>Chilo</taxon>
    </lineage>
</organism>
<gene>
    <name evidence="2" type="ORF">CHILSU_LOCUS187</name>
</gene>
<evidence type="ECO:0000256" key="1">
    <source>
        <dbReference type="SAM" id="MobiDB-lite"/>
    </source>
</evidence>
<dbReference type="Proteomes" id="UP001153292">
    <property type="component" value="Chromosome 1"/>
</dbReference>
<feature type="compositionally biased region" description="Basic residues" evidence="1">
    <location>
        <begin position="423"/>
        <end position="434"/>
    </location>
</feature>
<feature type="region of interest" description="Disordered" evidence="1">
    <location>
        <begin position="418"/>
        <end position="440"/>
    </location>
</feature>
<name>A0ABN8L3P9_CHISP</name>
<evidence type="ECO:0000313" key="2">
    <source>
        <dbReference type="EMBL" id="CAH2979348.1"/>
    </source>
</evidence>